<sequence>MLLLIVRPKYLKLSTCSIASLPQPQHGVCHCLALCCHFTGERLRFPSQYPTSCLLGCVNVIDCLPQEEYRINFPEGESDSPFVFVCEDAQELPIRFPIQGKHKICKKYKLDPKIHAAAQKSLQRMAKLQAERALL</sequence>
<reference evidence="1 2" key="1">
    <citation type="journal article" date="2022" name="Allergy">
        <title>Genome assembly and annotation of Periplaneta americana reveal a comprehensive cockroach allergen profile.</title>
        <authorList>
            <person name="Wang L."/>
            <person name="Xiong Q."/>
            <person name="Saelim N."/>
            <person name="Wang L."/>
            <person name="Nong W."/>
            <person name="Wan A.T."/>
            <person name="Shi M."/>
            <person name="Liu X."/>
            <person name="Cao Q."/>
            <person name="Hui J.H.L."/>
            <person name="Sookrung N."/>
            <person name="Leung T.F."/>
            <person name="Tungtrongchitr A."/>
            <person name="Tsui S.K.W."/>
        </authorList>
    </citation>
    <scope>NUCLEOTIDE SEQUENCE [LARGE SCALE GENOMIC DNA]</scope>
    <source>
        <strain evidence="1">PWHHKU_190912</strain>
    </source>
</reference>
<proteinExistence type="predicted"/>
<comment type="caution">
    <text evidence="1">The sequence shown here is derived from an EMBL/GenBank/DDBJ whole genome shotgun (WGS) entry which is preliminary data.</text>
</comment>
<name>A0ABQ8TQM7_PERAM</name>
<evidence type="ECO:0000313" key="1">
    <source>
        <dbReference type="EMBL" id="KAJ4448143.1"/>
    </source>
</evidence>
<dbReference type="SUPFAM" id="SSF88697">
    <property type="entry name" value="PUA domain-like"/>
    <property type="match status" value="1"/>
</dbReference>
<gene>
    <name evidence="1" type="ORF">ANN_10156</name>
</gene>
<dbReference type="InterPro" id="IPR015947">
    <property type="entry name" value="PUA-like_sf"/>
</dbReference>
<keyword evidence="2" id="KW-1185">Reference proteome</keyword>
<evidence type="ECO:0000313" key="2">
    <source>
        <dbReference type="Proteomes" id="UP001148838"/>
    </source>
</evidence>
<accession>A0ABQ8TQM7</accession>
<protein>
    <submittedName>
        <fullName evidence="1">Uncharacterized protein</fullName>
    </submittedName>
</protein>
<dbReference type="Proteomes" id="UP001148838">
    <property type="component" value="Unassembled WGS sequence"/>
</dbReference>
<dbReference type="EMBL" id="JAJSOF020000005">
    <property type="protein sequence ID" value="KAJ4448143.1"/>
    <property type="molecule type" value="Genomic_DNA"/>
</dbReference>
<organism evidence="1 2">
    <name type="scientific">Periplaneta americana</name>
    <name type="common">American cockroach</name>
    <name type="synonym">Blatta americana</name>
    <dbReference type="NCBI Taxonomy" id="6978"/>
    <lineage>
        <taxon>Eukaryota</taxon>
        <taxon>Metazoa</taxon>
        <taxon>Ecdysozoa</taxon>
        <taxon>Arthropoda</taxon>
        <taxon>Hexapoda</taxon>
        <taxon>Insecta</taxon>
        <taxon>Pterygota</taxon>
        <taxon>Neoptera</taxon>
        <taxon>Polyneoptera</taxon>
        <taxon>Dictyoptera</taxon>
        <taxon>Blattodea</taxon>
        <taxon>Blattoidea</taxon>
        <taxon>Blattidae</taxon>
        <taxon>Blattinae</taxon>
        <taxon>Periplaneta</taxon>
    </lineage>
</organism>